<sequence length="557" mass="62690">MWTAEAAGGPDCEVTSILYIAGHQRWRDSASSESAARRRKQRHTEPPIFLPSTIVIWACALYWRVSPSPHRPLRPTATEHTGAAVALLEISTFRTMDPTLSLVFRFPQEPVDMVIEEYTTDPEIPPFLRTPLPIFSPRSQARIFSHIIIISQQSAIGANFLSAESPHLHSYARGLTILETGAVPGHWMSSMIAALSMLDGLRSFAFDSHDEDFNWKQMAQELRMAICELCEQSSLLKLRLFNLGIFVDLDEFASLIASPSLSDLSLENILLPPTVEAEKAAHSRLTPTKCRFIVTHIYEEILHRAAFSTIFRWLAEGDASRLQDFNAIWSPETTSDLQRIMNASALTLTRLKLFMDRTRMSNLSQSTSALKYSVWVVSSYTPRNLILSRSTTLRYLELKFIVRFSEIHTMAPWMAELVAPSPLRASPLASIRLTICLMTVDPLLPIPTIDWTPLASVLNVSQFPDLRSFNLQFASLSAQDQVRLVVADAKRGLHELDARGVLECVNSHRQTPFIYIGSSLRSGQQITHYYDVLLAEKQYTKEVSSPTDYSSCEMTRG</sequence>
<reference evidence="1" key="1">
    <citation type="submission" date="2023-03" db="EMBL/GenBank/DDBJ databases">
        <title>Massive genome expansion in bonnet fungi (Mycena s.s.) driven by repeated elements and novel gene families across ecological guilds.</title>
        <authorList>
            <consortium name="Lawrence Berkeley National Laboratory"/>
            <person name="Harder C.B."/>
            <person name="Miyauchi S."/>
            <person name="Viragh M."/>
            <person name="Kuo A."/>
            <person name="Thoen E."/>
            <person name="Andreopoulos B."/>
            <person name="Lu D."/>
            <person name="Skrede I."/>
            <person name="Drula E."/>
            <person name="Henrissat B."/>
            <person name="Morin E."/>
            <person name="Kohler A."/>
            <person name="Barry K."/>
            <person name="LaButti K."/>
            <person name="Morin E."/>
            <person name="Salamov A."/>
            <person name="Lipzen A."/>
            <person name="Mereny Z."/>
            <person name="Hegedus B."/>
            <person name="Baldrian P."/>
            <person name="Stursova M."/>
            <person name="Weitz H."/>
            <person name="Taylor A."/>
            <person name="Grigoriev I.V."/>
            <person name="Nagy L.G."/>
            <person name="Martin F."/>
            <person name="Kauserud H."/>
        </authorList>
    </citation>
    <scope>NUCLEOTIDE SEQUENCE</scope>
    <source>
        <strain evidence="1">CBHHK067</strain>
    </source>
</reference>
<evidence type="ECO:0000313" key="1">
    <source>
        <dbReference type="EMBL" id="KAJ7652943.1"/>
    </source>
</evidence>
<organism evidence="1 2">
    <name type="scientific">Mycena rosella</name>
    <name type="common">Pink bonnet</name>
    <name type="synonym">Agaricus rosellus</name>
    <dbReference type="NCBI Taxonomy" id="1033263"/>
    <lineage>
        <taxon>Eukaryota</taxon>
        <taxon>Fungi</taxon>
        <taxon>Dikarya</taxon>
        <taxon>Basidiomycota</taxon>
        <taxon>Agaricomycotina</taxon>
        <taxon>Agaricomycetes</taxon>
        <taxon>Agaricomycetidae</taxon>
        <taxon>Agaricales</taxon>
        <taxon>Marasmiineae</taxon>
        <taxon>Mycenaceae</taxon>
        <taxon>Mycena</taxon>
    </lineage>
</organism>
<dbReference type="Proteomes" id="UP001221757">
    <property type="component" value="Unassembled WGS sequence"/>
</dbReference>
<comment type="caution">
    <text evidence="1">The sequence shown here is derived from an EMBL/GenBank/DDBJ whole genome shotgun (WGS) entry which is preliminary data.</text>
</comment>
<accession>A0AAD7FZZ7</accession>
<evidence type="ECO:0000313" key="2">
    <source>
        <dbReference type="Proteomes" id="UP001221757"/>
    </source>
</evidence>
<dbReference type="EMBL" id="JARKIE010000341">
    <property type="protein sequence ID" value="KAJ7652943.1"/>
    <property type="molecule type" value="Genomic_DNA"/>
</dbReference>
<name>A0AAD7FZZ7_MYCRO</name>
<gene>
    <name evidence="1" type="ORF">B0H17DRAFT_1186408</name>
</gene>
<keyword evidence="2" id="KW-1185">Reference proteome</keyword>
<proteinExistence type="predicted"/>
<protein>
    <submittedName>
        <fullName evidence="1">Uncharacterized protein</fullName>
    </submittedName>
</protein>
<dbReference type="AlphaFoldDB" id="A0AAD7FZZ7"/>